<dbReference type="EMBL" id="AUPL01007467">
    <property type="protein sequence ID" value="ESL05057.1"/>
    <property type="molecule type" value="Genomic_DNA"/>
</dbReference>
<evidence type="ECO:0000256" key="1">
    <source>
        <dbReference type="SAM" id="Phobius"/>
    </source>
</evidence>
<protein>
    <submittedName>
        <fullName evidence="2">Uncharacterized protein</fullName>
    </submittedName>
</protein>
<keyword evidence="1" id="KW-0472">Membrane</keyword>
<gene>
    <name evidence="2" type="ORF">TRSC58_07340</name>
</gene>
<feature type="transmembrane region" description="Helical" evidence="1">
    <location>
        <begin position="33"/>
        <end position="56"/>
    </location>
</feature>
<evidence type="ECO:0000313" key="3">
    <source>
        <dbReference type="Proteomes" id="UP000031737"/>
    </source>
</evidence>
<dbReference type="VEuPathDB" id="TriTrypDB:TRSC58_07340"/>
<name>A0A061IVN6_TRYRA</name>
<reference evidence="2 3" key="1">
    <citation type="submission" date="2013-07" db="EMBL/GenBank/DDBJ databases">
        <authorList>
            <person name="Stoco P.H."/>
            <person name="Wagner G."/>
            <person name="Gerber A."/>
            <person name="Zaha A."/>
            <person name="Thompson C."/>
            <person name="Bartholomeu D.C."/>
            <person name="Luckemeyer D.D."/>
            <person name="Bahia D."/>
            <person name="Loreto E."/>
            <person name="Prestes E.B."/>
            <person name="Lima F.M."/>
            <person name="Rodrigues-Luiz G."/>
            <person name="Vallejo G.A."/>
            <person name="Filho J.F."/>
            <person name="Monteiro K.M."/>
            <person name="Tyler K.M."/>
            <person name="de Almeida L.G."/>
            <person name="Ortiz M.F."/>
            <person name="Siervo M.A."/>
            <person name="de Moraes M.H."/>
            <person name="Cunha O.L."/>
            <person name="Mendonca-Neto R."/>
            <person name="Silva R."/>
            <person name="Teixeira S.M."/>
            <person name="Murta S.M."/>
            <person name="Sincero T.C."/>
            <person name="Mendes T.A."/>
            <person name="Urmenyi T.P."/>
            <person name="Silva V.G."/>
            <person name="da Rocha W.D."/>
            <person name="Andersson B."/>
            <person name="Romanha A.J."/>
            <person name="Steindel M."/>
            <person name="de Vasconcelos A.T."/>
            <person name="Grisard E.C."/>
        </authorList>
    </citation>
    <scope>NUCLEOTIDE SEQUENCE [LARGE SCALE GENOMIC DNA]</scope>
    <source>
        <strain evidence="2 3">SC58</strain>
    </source>
</reference>
<dbReference type="Proteomes" id="UP000031737">
    <property type="component" value="Unassembled WGS sequence"/>
</dbReference>
<accession>A0A061IVN6</accession>
<proteinExistence type="predicted"/>
<evidence type="ECO:0000313" key="2">
    <source>
        <dbReference type="EMBL" id="ESL05057.1"/>
    </source>
</evidence>
<keyword evidence="1" id="KW-1133">Transmembrane helix</keyword>
<keyword evidence="1" id="KW-0812">Transmembrane</keyword>
<sequence>MVLLLRFSCIFYAFVCFLLPLLANHDKYLVCFFFFFFFVAAKGGLDGAGTYVFLVVQSCWRPLLSLILCSP</sequence>
<organism evidence="2 3">
    <name type="scientific">Trypanosoma rangeli SC58</name>
    <dbReference type="NCBI Taxonomy" id="429131"/>
    <lineage>
        <taxon>Eukaryota</taxon>
        <taxon>Discoba</taxon>
        <taxon>Euglenozoa</taxon>
        <taxon>Kinetoplastea</taxon>
        <taxon>Metakinetoplastina</taxon>
        <taxon>Trypanosomatida</taxon>
        <taxon>Trypanosomatidae</taxon>
        <taxon>Trypanosoma</taxon>
        <taxon>Herpetosoma</taxon>
    </lineage>
</organism>
<comment type="caution">
    <text evidence="2">The sequence shown here is derived from an EMBL/GenBank/DDBJ whole genome shotgun (WGS) entry which is preliminary data.</text>
</comment>
<dbReference type="AlphaFoldDB" id="A0A061IVN6"/>
<keyword evidence="3" id="KW-1185">Reference proteome</keyword>